<dbReference type="Pfam" id="PF13649">
    <property type="entry name" value="Methyltransf_25"/>
    <property type="match status" value="1"/>
</dbReference>
<dbReference type="GO" id="GO:0032259">
    <property type="term" value="P:methylation"/>
    <property type="evidence" value="ECO:0007669"/>
    <property type="project" value="UniProtKB-KW"/>
</dbReference>
<evidence type="ECO:0000313" key="5">
    <source>
        <dbReference type="Proteomes" id="UP000677054"/>
    </source>
</evidence>
<dbReference type="PROSITE" id="PS51678">
    <property type="entry name" value="SAM_MT_PRMT"/>
    <property type="match status" value="1"/>
</dbReference>
<dbReference type="PANTHER" id="PTHR11006:SF60">
    <property type="entry name" value="PROTEIN ARGININE N-METHYLTRANSFERASE 9"/>
    <property type="match status" value="1"/>
</dbReference>
<dbReference type="Pfam" id="PF14953">
    <property type="entry name" value="DUF4504"/>
    <property type="match status" value="1"/>
</dbReference>
<organism evidence="4">
    <name type="scientific">Darwinula stevensoni</name>
    <dbReference type="NCBI Taxonomy" id="69355"/>
    <lineage>
        <taxon>Eukaryota</taxon>
        <taxon>Metazoa</taxon>
        <taxon>Ecdysozoa</taxon>
        <taxon>Arthropoda</taxon>
        <taxon>Crustacea</taxon>
        <taxon>Oligostraca</taxon>
        <taxon>Ostracoda</taxon>
        <taxon>Podocopa</taxon>
        <taxon>Podocopida</taxon>
        <taxon>Darwinulocopina</taxon>
        <taxon>Darwinuloidea</taxon>
        <taxon>Darwinulidae</taxon>
        <taxon>Darwinula</taxon>
    </lineage>
</organism>
<accession>A0A7R8XDH9</accession>
<keyword evidence="2" id="KW-0808">Transferase</keyword>
<dbReference type="GO" id="GO:0016274">
    <property type="term" value="F:protein-arginine N-methyltransferase activity"/>
    <property type="evidence" value="ECO:0007669"/>
    <property type="project" value="InterPro"/>
</dbReference>
<dbReference type="InterPro" id="IPR029063">
    <property type="entry name" value="SAM-dependent_MTases_sf"/>
</dbReference>
<keyword evidence="5" id="KW-1185">Reference proteome</keyword>
<protein>
    <recommendedName>
        <fullName evidence="3">Methyltransferase domain-containing protein</fullName>
    </recommendedName>
</protein>
<dbReference type="EMBL" id="LR900323">
    <property type="protein sequence ID" value="CAD7245220.1"/>
    <property type="molecule type" value="Genomic_DNA"/>
</dbReference>
<evidence type="ECO:0000313" key="4">
    <source>
        <dbReference type="EMBL" id="CAD7245220.1"/>
    </source>
</evidence>
<dbReference type="GO" id="GO:0005634">
    <property type="term" value="C:nucleus"/>
    <property type="evidence" value="ECO:0007669"/>
    <property type="project" value="TreeGrafter"/>
</dbReference>
<evidence type="ECO:0000256" key="1">
    <source>
        <dbReference type="ARBA" id="ARBA00022691"/>
    </source>
</evidence>
<dbReference type="EMBL" id="CAJPEV010000806">
    <property type="protein sequence ID" value="CAG0888697.1"/>
    <property type="molecule type" value="Genomic_DNA"/>
</dbReference>
<evidence type="ECO:0000259" key="3">
    <source>
        <dbReference type="Pfam" id="PF13649"/>
    </source>
</evidence>
<dbReference type="Gene3D" id="3.40.50.150">
    <property type="entry name" value="Vaccinia Virus protein VP39"/>
    <property type="match status" value="1"/>
</dbReference>
<dbReference type="InterPro" id="IPR041698">
    <property type="entry name" value="Methyltransf_25"/>
</dbReference>
<evidence type="ECO:0000256" key="2">
    <source>
        <dbReference type="PROSITE-ProRule" id="PRU01015"/>
    </source>
</evidence>
<dbReference type="Gene3D" id="2.70.160.11">
    <property type="entry name" value="Hnrnp arginine n-methyltransferase1"/>
    <property type="match status" value="1"/>
</dbReference>
<name>A0A7R8XDH9_9CRUS</name>
<dbReference type="InterPro" id="IPR025799">
    <property type="entry name" value="Arg_MeTrfase"/>
</dbReference>
<dbReference type="PANTHER" id="PTHR11006">
    <property type="entry name" value="PROTEIN ARGININE N-METHYLTRANSFERASE"/>
    <property type="match status" value="1"/>
</dbReference>
<dbReference type="AlphaFoldDB" id="A0A7R8XDH9"/>
<dbReference type="InterPro" id="IPR027850">
    <property type="entry name" value="DUF4504"/>
</dbReference>
<keyword evidence="1 2" id="KW-0949">S-adenosyl-L-methionine</keyword>
<dbReference type="CDD" id="cd02440">
    <property type="entry name" value="AdoMet_MTases"/>
    <property type="match status" value="1"/>
</dbReference>
<gene>
    <name evidence="4" type="ORF">DSTB1V02_LOCUS5094</name>
</gene>
<keyword evidence="2" id="KW-0489">Methyltransferase</keyword>
<dbReference type="Proteomes" id="UP000677054">
    <property type="component" value="Unassembled WGS sequence"/>
</dbReference>
<feature type="domain" description="Methyltransferase" evidence="3">
    <location>
        <begin position="182"/>
        <end position="254"/>
    </location>
</feature>
<proteinExistence type="predicted"/>
<sequence>METPFEEWKFIEELAANQHDFIRTPVSADLCGTAIFGILLDYPVIYHYDMASFNGNMSGIPLNVYTAAAEFVKNAHDKQPLSAKLFSFSVPKALDGYNDSISPCALKSYIILNGEESAEEARGIFQEVLALNPGSLRALRALESTSNLLVSRWHFPMLNDERRNSLYRDAIDAALKSGVQSVLDIGTGTGFLSYLVWRSNPAGVYACEMNTTMYKIASEVLKKNNADVQLIPKKSTDLLIPDDLPERVDLVICEIFDAGLLGEGALETLSHAWENLINPSSNSRVIPSSADVFLALVESPDIAQSSCGKKTCLLKEEPYDSEVLSSLPRGFRILSTPTVILHLNFCDPEELVQIVKNGKKSLVDIELKVSGVPHAAVIWFDLHLNEHLTITTHPSDSGCWEQAIFPLGSIDPVLQGNVLTLAIDVCDYISVELASEPNPRLTPFPSPHLKVINDDLYLGQIQLELKQLLGDLNQGDIKILDLHDFPVAAIVLKECGLKSPCTVYTVETLCENVYGEDVKVISSEQAKQERANIVFHDPISKDGTLNPYVLSLLQQFPKETKFQPSHVEAWGYLFESQRLEEMSRLVSDERTLGYAVAEFLNRFSVSYHVDLHESTLPKLRCSDDFYICDIFPCLDYSGVDAITVTTSGSAVGIMVFFRLCYSSGLLCTKDVGHHWKHMCCLFPEPTKVVQGTQVGVLYKVSQGEIYLAIQ</sequence>
<dbReference type="OrthoDB" id="6368897at2759"/>
<dbReference type="GO" id="GO:0042054">
    <property type="term" value="F:histone methyltransferase activity"/>
    <property type="evidence" value="ECO:0007669"/>
    <property type="project" value="TreeGrafter"/>
</dbReference>
<reference evidence="4" key="1">
    <citation type="submission" date="2020-11" db="EMBL/GenBank/DDBJ databases">
        <authorList>
            <person name="Tran Van P."/>
        </authorList>
    </citation>
    <scope>NUCLEOTIDE SEQUENCE</scope>
</reference>
<dbReference type="SUPFAM" id="SSF53335">
    <property type="entry name" value="S-adenosyl-L-methionine-dependent methyltransferases"/>
    <property type="match status" value="1"/>
</dbReference>